<gene>
    <name evidence="1" type="ORF">QEG99_02450</name>
</gene>
<accession>A0ABY8LV45</accession>
<dbReference type="SUPFAM" id="SSF52540">
    <property type="entry name" value="P-loop containing nucleoside triphosphate hydrolases"/>
    <property type="match status" value="1"/>
</dbReference>
<proteinExistence type="predicted"/>
<evidence type="ECO:0000313" key="1">
    <source>
        <dbReference type="EMBL" id="WGI36316.1"/>
    </source>
</evidence>
<dbReference type="EMBL" id="CP122979">
    <property type="protein sequence ID" value="WGI36316.1"/>
    <property type="molecule type" value="Genomic_DNA"/>
</dbReference>
<organism evidence="1 2">
    <name type="scientific">Mesomycoplasma lagogenitalium</name>
    <dbReference type="NCBI Taxonomy" id="171286"/>
    <lineage>
        <taxon>Bacteria</taxon>
        <taxon>Bacillati</taxon>
        <taxon>Mycoplasmatota</taxon>
        <taxon>Mycoplasmoidales</taxon>
        <taxon>Metamycoplasmataceae</taxon>
        <taxon>Mesomycoplasma</taxon>
    </lineage>
</organism>
<dbReference type="Proteomes" id="UP001179842">
    <property type="component" value="Chromosome"/>
</dbReference>
<dbReference type="InterPro" id="IPR027417">
    <property type="entry name" value="P-loop_NTPase"/>
</dbReference>
<dbReference type="RefSeq" id="WP_280101617.1">
    <property type="nucleotide sequence ID" value="NZ_CP122979.1"/>
</dbReference>
<evidence type="ECO:0000313" key="2">
    <source>
        <dbReference type="Proteomes" id="UP001179842"/>
    </source>
</evidence>
<dbReference type="Pfam" id="PF13177">
    <property type="entry name" value="DNA_pol3_delta2"/>
    <property type="match status" value="1"/>
</dbReference>
<dbReference type="Gene3D" id="3.40.50.300">
    <property type="entry name" value="P-loop containing nucleotide triphosphate hydrolases"/>
    <property type="match status" value="1"/>
</dbReference>
<name>A0ABY8LV45_9BACT</name>
<sequence length="300" mass="35718">MESKKIIENVFKNQKFFHSWLLSSYSDEQLFEILFFLCSKAKGHLIDSVEKLKNNAFVIDGTNVQLTKENIELIIKKNSFTNFNENDFKLFIIFDIDKAHINAINALLKTIEEPFSNTLIIMTTKNIKRVIKTIISRSFVINCNNFTKLEKHLNEMLIKNNFDKYQNLIIKLSNYGLEFNEQNFEQYKNNINDFINAIEKEKWFYLNNFLIKNWTYDNNEIFLKLISIFLTEKLFNQNIYLPKKAYSFIMKKTYLTNHKIAKILVAINEFEKKCEYNINFKLQKSALLVKINNIVEEINE</sequence>
<reference evidence="1" key="1">
    <citation type="submission" date="2023-04" db="EMBL/GenBank/DDBJ databases">
        <title>Completed genome of Mycoplasma lagogenitalium type strain 12MS.</title>
        <authorList>
            <person name="Spergser J."/>
        </authorList>
    </citation>
    <scope>NUCLEOTIDE SEQUENCE</scope>
    <source>
        <strain evidence="1">12MS</strain>
    </source>
</reference>
<protein>
    <recommendedName>
        <fullName evidence="3">DNA polymerase III subunit delta</fullName>
    </recommendedName>
</protein>
<evidence type="ECO:0008006" key="3">
    <source>
        <dbReference type="Google" id="ProtNLM"/>
    </source>
</evidence>
<keyword evidence="2" id="KW-1185">Reference proteome</keyword>